<evidence type="ECO:0000256" key="5">
    <source>
        <dbReference type="ARBA" id="ARBA00022448"/>
    </source>
</evidence>
<dbReference type="Gene3D" id="1.20.1280.290">
    <property type="match status" value="2"/>
</dbReference>
<gene>
    <name evidence="14" type="ORF">FDP41_007841</name>
</gene>
<comment type="subcellular location">
    <subcellularLocation>
        <location evidence="1">Cell membrane</location>
        <topology evidence="1">Multi-pass membrane protein</topology>
    </subcellularLocation>
    <subcellularLocation>
        <location evidence="2">Golgi apparatus membrane</location>
        <topology evidence="2">Multi-pass membrane protein</topology>
    </subcellularLocation>
</comment>
<dbReference type="GO" id="GO:0005886">
    <property type="term" value="C:plasma membrane"/>
    <property type="evidence" value="ECO:0007669"/>
    <property type="project" value="UniProtKB-SubCell"/>
</dbReference>
<feature type="transmembrane region" description="Helical" evidence="13">
    <location>
        <begin position="136"/>
        <end position="158"/>
    </location>
</feature>
<dbReference type="OrthoDB" id="409725at2759"/>
<feature type="transmembrane region" description="Helical" evidence="13">
    <location>
        <begin position="80"/>
        <end position="101"/>
    </location>
</feature>
<keyword evidence="9" id="KW-0677">Repeat</keyword>
<keyword evidence="15" id="KW-1185">Reference proteome</keyword>
<dbReference type="Pfam" id="PF03083">
    <property type="entry name" value="MtN3_slv"/>
    <property type="match status" value="2"/>
</dbReference>
<comment type="caution">
    <text evidence="14">The sequence shown here is derived from an EMBL/GenBank/DDBJ whole genome shotgun (WGS) entry which is preliminary data.</text>
</comment>
<evidence type="ECO:0000256" key="8">
    <source>
        <dbReference type="ARBA" id="ARBA00022692"/>
    </source>
</evidence>
<reference evidence="14 15" key="1">
    <citation type="journal article" date="2019" name="Sci. Rep.">
        <title>Nanopore sequencing improves the draft genome of the human pathogenic amoeba Naegleria fowleri.</title>
        <authorList>
            <person name="Liechti N."/>
            <person name="Schurch N."/>
            <person name="Bruggmann R."/>
            <person name="Wittwer M."/>
        </authorList>
    </citation>
    <scope>NUCLEOTIDE SEQUENCE [LARGE SCALE GENOMIC DNA]</scope>
    <source>
        <strain evidence="14 15">ATCC 30894</strain>
    </source>
</reference>
<evidence type="ECO:0000256" key="9">
    <source>
        <dbReference type="ARBA" id="ARBA00022737"/>
    </source>
</evidence>
<evidence type="ECO:0000256" key="10">
    <source>
        <dbReference type="ARBA" id="ARBA00022989"/>
    </source>
</evidence>
<dbReference type="VEuPathDB" id="AmoebaDB:NfTy_005450"/>
<name>A0A6A5C837_NAEFO</name>
<evidence type="ECO:0000256" key="7">
    <source>
        <dbReference type="ARBA" id="ARBA00022597"/>
    </source>
</evidence>
<keyword evidence="5" id="KW-0813">Transport</keyword>
<evidence type="ECO:0000256" key="4">
    <source>
        <dbReference type="ARBA" id="ARBA00021741"/>
    </source>
</evidence>
<accession>A0A6A5C837</accession>
<keyword evidence="10 13" id="KW-1133">Transmembrane helix</keyword>
<evidence type="ECO:0000313" key="15">
    <source>
        <dbReference type="Proteomes" id="UP000444721"/>
    </source>
</evidence>
<dbReference type="GO" id="GO:0051119">
    <property type="term" value="F:sugar transmembrane transporter activity"/>
    <property type="evidence" value="ECO:0007669"/>
    <property type="project" value="InterPro"/>
</dbReference>
<dbReference type="FunFam" id="1.20.1280.290:FF:000004">
    <property type="entry name" value="Sugar transporter SWEET"/>
    <property type="match status" value="1"/>
</dbReference>
<dbReference type="EMBL" id="VFQX01000004">
    <property type="protein sequence ID" value="KAF0983926.1"/>
    <property type="molecule type" value="Genomic_DNA"/>
</dbReference>
<feature type="transmembrane region" description="Helical" evidence="13">
    <location>
        <begin position="56"/>
        <end position="74"/>
    </location>
</feature>
<proteinExistence type="inferred from homology"/>
<evidence type="ECO:0000256" key="13">
    <source>
        <dbReference type="SAM" id="Phobius"/>
    </source>
</evidence>
<comment type="similarity">
    <text evidence="3">Belongs to the SWEET sugar transporter family.</text>
</comment>
<dbReference type="PANTHER" id="PTHR10791:SF30">
    <property type="entry name" value="SUGAR TRANSPORTER SWEET1"/>
    <property type="match status" value="1"/>
</dbReference>
<dbReference type="VEuPathDB" id="AmoebaDB:FDP41_007841"/>
<dbReference type="InterPro" id="IPR004316">
    <property type="entry name" value="SWEET_rpt"/>
</dbReference>
<feature type="transmembrane region" description="Helical" evidence="13">
    <location>
        <begin position="197"/>
        <end position="218"/>
    </location>
</feature>
<dbReference type="Proteomes" id="UP000444721">
    <property type="component" value="Unassembled WGS sequence"/>
</dbReference>
<dbReference type="OMA" id="NCYLLCW"/>
<protein>
    <recommendedName>
        <fullName evidence="4">Sugar transporter SWEET1</fullName>
    </recommendedName>
</protein>
<evidence type="ECO:0000256" key="1">
    <source>
        <dbReference type="ARBA" id="ARBA00004651"/>
    </source>
</evidence>
<dbReference type="InterPro" id="IPR047664">
    <property type="entry name" value="SWEET"/>
</dbReference>
<feature type="transmembrane region" description="Helical" evidence="13">
    <location>
        <begin position="170"/>
        <end position="191"/>
    </location>
</feature>
<evidence type="ECO:0000256" key="2">
    <source>
        <dbReference type="ARBA" id="ARBA00004653"/>
    </source>
</evidence>
<evidence type="ECO:0000256" key="12">
    <source>
        <dbReference type="ARBA" id="ARBA00023136"/>
    </source>
</evidence>
<evidence type="ECO:0000256" key="11">
    <source>
        <dbReference type="ARBA" id="ARBA00023034"/>
    </source>
</evidence>
<keyword evidence="7" id="KW-0762">Sugar transport</keyword>
<evidence type="ECO:0000256" key="3">
    <source>
        <dbReference type="ARBA" id="ARBA00007809"/>
    </source>
</evidence>
<dbReference type="GO" id="GO:0000139">
    <property type="term" value="C:Golgi membrane"/>
    <property type="evidence" value="ECO:0007669"/>
    <property type="project" value="UniProtKB-SubCell"/>
</dbReference>
<sequence length="239" mass="26139">MTFIVSAIGWLGTALSIFLVLAPYRTLANALRQKQGKASSSDTIDISTSPDSLSPFPYLALCISALLWVTYGIIVEDMVIVITNAFGFCAACYYNWLFYIITDRKEEFISKCSIALIIYIVALGFVLFVAPTHKVVSYLGFIAAVGGIVMFGSPLVHLKQVLEKQNAESIPLLVAVANTSCSFVWMLYGYLLSNSAILVPNLLGCCLGVIQLSLKYMYRNRGLQTKVFSMPVGVVSDNV</sequence>
<dbReference type="RefSeq" id="XP_044568639.1">
    <property type="nucleotide sequence ID" value="XM_044711630.1"/>
</dbReference>
<keyword evidence="12 13" id="KW-0472">Membrane</keyword>
<organism evidence="14 15">
    <name type="scientific">Naegleria fowleri</name>
    <name type="common">Brain eating amoeba</name>
    <dbReference type="NCBI Taxonomy" id="5763"/>
    <lineage>
        <taxon>Eukaryota</taxon>
        <taxon>Discoba</taxon>
        <taxon>Heterolobosea</taxon>
        <taxon>Tetramitia</taxon>
        <taxon>Eutetramitia</taxon>
        <taxon>Vahlkampfiidae</taxon>
        <taxon>Naegleria</taxon>
    </lineage>
</organism>
<keyword evidence="6" id="KW-1003">Cell membrane</keyword>
<keyword evidence="11" id="KW-0333">Golgi apparatus</keyword>
<dbReference type="GeneID" id="68115059"/>
<dbReference type="AlphaFoldDB" id="A0A6A5C837"/>
<evidence type="ECO:0000256" key="6">
    <source>
        <dbReference type="ARBA" id="ARBA00022475"/>
    </source>
</evidence>
<keyword evidence="8 13" id="KW-0812">Transmembrane</keyword>
<feature type="transmembrane region" description="Helical" evidence="13">
    <location>
        <begin position="108"/>
        <end position="130"/>
    </location>
</feature>
<dbReference type="PANTHER" id="PTHR10791">
    <property type="entry name" value="RAG1-ACTIVATING PROTEIN 1"/>
    <property type="match status" value="1"/>
</dbReference>
<dbReference type="VEuPathDB" id="AmoebaDB:NF0018050"/>
<evidence type="ECO:0000313" key="14">
    <source>
        <dbReference type="EMBL" id="KAF0983926.1"/>
    </source>
</evidence>
<feature type="transmembrane region" description="Helical" evidence="13">
    <location>
        <begin position="6"/>
        <end position="24"/>
    </location>
</feature>